<name>A0A1F6W3H6_9BACT</name>
<keyword evidence="1" id="KW-0472">Membrane</keyword>
<evidence type="ECO:0000313" key="2">
    <source>
        <dbReference type="EMBL" id="OGI76457.1"/>
    </source>
</evidence>
<keyword evidence="1" id="KW-1133">Transmembrane helix</keyword>
<evidence type="ECO:0000313" key="3">
    <source>
        <dbReference type="Proteomes" id="UP000179275"/>
    </source>
</evidence>
<organism evidence="2 3">
    <name type="scientific">Candidatus Nomurabacteria bacterium RIFCSPHIGHO2_02_FULL_42_19</name>
    <dbReference type="NCBI Taxonomy" id="1801756"/>
    <lineage>
        <taxon>Bacteria</taxon>
        <taxon>Candidatus Nomuraibacteriota</taxon>
    </lineage>
</organism>
<dbReference type="EMBL" id="MFUG01000003">
    <property type="protein sequence ID" value="OGI76457.1"/>
    <property type="molecule type" value="Genomic_DNA"/>
</dbReference>
<sequence length="78" mass="8865">MCYTCVVIRIETLITSAERSAEFVRRKNNMKKRSVIFLAIVAPSTATMILSGIHPGWIVSNLLWFVVLAAAHKFRQEE</sequence>
<comment type="caution">
    <text evidence="2">The sequence shown here is derived from an EMBL/GenBank/DDBJ whole genome shotgun (WGS) entry which is preliminary data.</text>
</comment>
<dbReference type="AlphaFoldDB" id="A0A1F6W3H6"/>
<dbReference type="Proteomes" id="UP000179275">
    <property type="component" value="Unassembled WGS sequence"/>
</dbReference>
<feature type="transmembrane region" description="Helical" evidence="1">
    <location>
        <begin position="35"/>
        <end position="51"/>
    </location>
</feature>
<reference evidence="2 3" key="1">
    <citation type="journal article" date="2016" name="Nat. Commun.">
        <title>Thousands of microbial genomes shed light on interconnected biogeochemical processes in an aquifer system.</title>
        <authorList>
            <person name="Anantharaman K."/>
            <person name="Brown C.T."/>
            <person name="Hug L.A."/>
            <person name="Sharon I."/>
            <person name="Castelle C.J."/>
            <person name="Probst A.J."/>
            <person name="Thomas B.C."/>
            <person name="Singh A."/>
            <person name="Wilkins M.J."/>
            <person name="Karaoz U."/>
            <person name="Brodie E.L."/>
            <person name="Williams K.H."/>
            <person name="Hubbard S.S."/>
            <person name="Banfield J.F."/>
        </authorList>
    </citation>
    <scope>NUCLEOTIDE SEQUENCE [LARGE SCALE GENOMIC DNA]</scope>
</reference>
<protein>
    <submittedName>
        <fullName evidence="2">Uncharacterized protein</fullName>
    </submittedName>
</protein>
<proteinExistence type="predicted"/>
<evidence type="ECO:0000256" key="1">
    <source>
        <dbReference type="SAM" id="Phobius"/>
    </source>
</evidence>
<keyword evidence="1" id="KW-0812">Transmembrane</keyword>
<gene>
    <name evidence="2" type="ORF">A3C67_02395</name>
</gene>
<accession>A0A1F6W3H6</accession>